<protein>
    <recommendedName>
        <fullName evidence="3">F-box domain-containing protein</fullName>
    </recommendedName>
</protein>
<organism evidence="1 2">
    <name type="scientific">Marasmius tenuissimus</name>
    <dbReference type="NCBI Taxonomy" id="585030"/>
    <lineage>
        <taxon>Eukaryota</taxon>
        <taxon>Fungi</taxon>
        <taxon>Dikarya</taxon>
        <taxon>Basidiomycota</taxon>
        <taxon>Agaricomycotina</taxon>
        <taxon>Agaricomycetes</taxon>
        <taxon>Agaricomycetidae</taxon>
        <taxon>Agaricales</taxon>
        <taxon>Marasmiineae</taxon>
        <taxon>Marasmiaceae</taxon>
        <taxon>Marasmius</taxon>
    </lineage>
</organism>
<dbReference type="Proteomes" id="UP001437256">
    <property type="component" value="Unassembled WGS sequence"/>
</dbReference>
<evidence type="ECO:0008006" key="3">
    <source>
        <dbReference type="Google" id="ProtNLM"/>
    </source>
</evidence>
<dbReference type="InterPro" id="IPR032675">
    <property type="entry name" value="LRR_dom_sf"/>
</dbReference>
<keyword evidence="2" id="KW-1185">Reference proteome</keyword>
<gene>
    <name evidence="1" type="ORF">AAF712_013007</name>
</gene>
<dbReference type="EMBL" id="JBBXMP010000187">
    <property type="protein sequence ID" value="KAL0060206.1"/>
    <property type="molecule type" value="Genomic_DNA"/>
</dbReference>
<evidence type="ECO:0000313" key="2">
    <source>
        <dbReference type="Proteomes" id="UP001437256"/>
    </source>
</evidence>
<dbReference type="Gene3D" id="3.80.10.10">
    <property type="entry name" value="Ribonuclease Inhibitor"/>
    <property type="match status" value="1"/>
</dbReference>
<accession>A0ABR2ZF74</accession>
<reference evidence="1 2" key="1">
    <citation type="submission" date="2024-05" db="EMBL/GenBank/DDBJ databases">
        <title>A draft genome resource for the thread blight pathogen Marasmius tenuissimus strain MS-2.</title>
        <authorList>
            <person name="Yulfo-Soto G.E."/>
            <person name="Baruah I.K."/>
            <person name="Amoako-Attah I."/>
            <person name="Bukari Y."/>
            <person name="Meinhardt L.W."/>
            <person name="Bailey B.A."/>
            <person name="Cohen S.P."/>
        </authorList>
    </citation>
    <scope>NUCLEOTIDE SEQUENCE [LARGE SCALE GENOMIC DNA]</scope>
    <source>
        <strain evidence="1 2">MS-2</strain>
    </source>
</reference>
<sequence length="567" mass="65469">MLHPPPPTNAYRNPMVYQHDRLTEEARIRDDITSLQAYDDQLLKIDVVRDQLIAHRAEARRRIQCRQHLLSSFRKIPPEIWEQIFFTFCFSDDETNLRDGQYYPHLLYPIQISEHRHMKPYMLSQVCFHWRNIVNQCHALWTRISIDLSLFLPSGDAPLQKQALRTLRVISERSGRLPLELRLESYALDEDRSYFAVTPSLRRAFKEAFSRTQYLDATIDIFRQIDFRGATAFPVLRCAVLENHGDLSLPAPGLFTNDQVQILLRAPQLQCISITTLRWVVGISPFPLRHLTNFTCYGILTRSDLEHLHHTCPTLHNLNIRVNWTTVAGERPDVLMFAELRGLVLHHDGWSPVSVLQHIVAPSLTDLTHYSPSGGSDTVDAFTDFVDRSACTLRVVSFHLDARRFVGNSHDMWCQVTERLPALEAFTVNLLTEGTSGGQETAQDLLSAMEPTRGGLTMYPRIRLPDLQAFSFTIEQERGRLLDGPRLQWTLQRFMTMTETRRLYRRPDRDSSSFHIASISMQSRTRDQTNPEYEVYTDHVRSQATNLSSNGLVLTIKINDRIIFSSR</sequence>
<proteinExistence type="predicted"/>
<name>A0ABR2ZF74_9AGAR</name>
<comment type="caution">
    <text evidence="1">The sequence shown here is derived from an EMBL/GenBank/DDBJ whole genome shotgun (WGS) entry which is preliminary data.</text>
</comment>
<evidence type="ECO:0000313" key="1">
    <source>
        <dbReference type="EMBL" id="KAL0060206.1"/>
    </source>
</evidence>